<accession>D2V9F7</accession>
<comment type="cofactor">
    <cofactor evidence="2">
        <name>Mg(2+)</name>
        <dbReference type="ChEBI" id="CHEBI:18420"/>
    </cofactor>
</comment>
<dbReference type="GO" id="GO:0046872">
    <property type="term" value="F:metal ion binding"/>
    <property type="evidence" value="ECO:0007669"/>
    <property type="project" value="UniProtKB-KW"/>
</dbReference>
<reference evidence="12 13" key="1">
    <citation type="journal article" date="2010" name="Cell">
        <title>The genome of Naegleria gruberi illuminates early eukaryotic versatility.</title>
        <authorList>
            <person name="Fritz-Laylin L.K."/>
            <person name="Prochnik S.E."/>
            <person name="Ginger M.L."/>
            <person name="Dacks J.B."/>
            <person name="Carpenter M.L."/>
            <person name="Field M.C."/>
            <person name="Kuo A."/>
            <person name="Paredez A."/>
            <person name="Chapman J."/>
            <person name="Pham J."/>
            <person name="Shu S."/>
            <person name="Neupane R."/>
            <person name="Cipriano M."/>
            <person name="Mancuso J."/>
            <person name="Tu H."/>
            <person name="Salamov A."/>
            <person name="Lindquist E."/>
            <person name="Shapiro H."/>
            <person name="Lucas S."/>
            <person name="Grigoriev I.V."/>
            <person name="Cande W.Z."/>
            <person name="Fulton C."/>
            <person name="Rokhsar D.S."/>
            <person name="Dawson S.C."/>
        </authorList>
    </citation>
    <scope>NUCLEOTIDE SEQUENCE [LARGE SCALE GENOMIC DNA]</scope>
    <source>
        <strain evidence="12 13">NEG-M</strain>
    </source>
</reference>
<organism evidence="13">
    <name type="scientific">Naegleria gruberi</name>
    <name type="common">Amoeba</name>
    <dbReference type="NCBI Taxonomy" id="5762"/>
    <lineage>
        <taxon>Eukaryota</taxon>
        <taxon>Discoba</taxon>
        <taxon>Heterolobosea</taxon>
        <taxon>Tetramitia</taxon>
        <taxon>Eutetramitia</taxon>
        <taxon>Vahlkampfiidae</taxon>
        <taxon>Naegleria</taxon>
    </lineage>
</organism>
<evidence type="ECO:0000256" key="3">
    <source>
        <dbReference type="ARBA" id="ARBA00004322"/>
    </source>
</evidence>
<dbReference type="InParanoid" id="D2V9F7"/>
<keyword evidence="9" id="KW-0234">DNA repair</keyword>
<dbReference type="Pfam" id="PF03372">
    <property type="entry name" value="Exo_endo_phos"/>
    <property type="match status" value="1"/>
</dbReference>
<dbReference type="PANTHER" id="PTHR15822:SF4">
    <property type="entry name" value="TYROSYL-DNA PHOSPHODIESTERASE 2"/>
    <property type="match status" value="1"/>
</dbReference>
<dbReference type="eggNOG" id="ENOG502S4WQ">
    <property type="taxonomic scope" value="Eukaryota"/>
</dbReference>
<evidence type="ECO:0000313" key="12">
    <source>
        <dbReference type="EMBL" id="EFC46583.1"/>
    </source>
</evidence>
<dbReference type="OrthoDB" id="200415at2759"/>
<keyword evidence="6" id="KW-0227">DNA damage</keyword>
<keyword evidence="8" id="KW-0460">Magnesium</keyword>
<dbReference type="PANTHER" id="PTHR15822">
    <property type="entry name" value="TRAF AND TNF RECEPTOR-ASSOCIATED PROTEIN"/>
    <property type="match status" value="1"/>
</dbReference>
<sequence>MSDNKRSTIHTHGGSSSNVASSYLKILNYNVNFVYATKSKLESNALFVFHALFRSEADVICLQETHAGYESAFKQIKWKDVRNLDQNLNGNLDEKFKEEQSLISLYPHYVFYNHGAAGGMAFLSKYEFLENSQITLATNAKDQYGKKVVDGSWFPMHLITVKVPEKTTGNVKQVLLVNVHLRPPLNDDGSASLWTARMTNVYRLNEIKYLYNYLEGIGIISFGNTTCPIVILGDYNEHDNDPSCEFLKLSNLFQDALNEFVPQNRETHRWPLKFVWGLYTYWWHKRLDHCVYSKQFFKCLDCKVIDGYEMNASDHQPVLTTLEFQTESHSNL</sequence>
<keyword evidence="5" id="KW-0479">Metal-binding</keyword>
<evidence type="ECO:0000256" key="2">
    <source>
        <dbReference type="ARBA" id="ARBA00001946"/>
    </source>
</evidence>
<evidence type="ECO:0000313" key="13">
    <source>
        <dbReference type="Proteomes" id="UP000006671"/>
    </source>
</evidence>
<dbReference type="GO" id="GO:0016787">
    <property type="term" value="F:hydrolase activity"/>
    <property type="evidence" value="ECO:0007669"/>
    <property type="project" value="UniProtKB-KW"/>
</dbReference>
<gene>
    <name evidence="12" type="ORF">NAEGRDRAFT_65425</name>
</gene>
<keyword evidence="10" id="KW-0539">Nucleus</keyword>
<dbReference type="InterPro" id="IPR036691">
    <property type="entry name" value="Endo/exonu/phosph_ase_sf"/>
</dbReference>
<keyword evidence="13" id="KW-1185">Reference proteome</keyword>
<dbReference type="VEuPathDB" id="AmoebaDB:NAEGRDRAFT_65425"/>
<dbReference type="Gene3D" id="3.60.10.10">
    <property type="entry name" value="Endonuclease/exonuclease/phosphatase"/>
    <property type="match status" value="1"/>
</dbReference>
<protein>
    <submittedName>
        <fullName evidence="12">Predicted protein</fullName>
    </submittedName>
</protein>
<dbReference type="OMA" id="TWRWPTS"/>
<evidence type="ECO:0000259" key="11">
    <source>
        <dbReference type="Pfam" id="PF03372"/>
    </source>
</evidence>
<dbReference type="RefSeq" id="XP_002679327.1">
    <property type="nucleotide sequence ID" value="XM_002679281.1"/>
</dbReference>
<dbReference type="AlphaFoldDB" id="D2V9F7"/>
<evidence type="ECO:0000256" key="1">
    <source>
        <dbReference type="ARBA" id="ARBA00001936"/>
    </source>
</evidence>
<feature type="domain" description="Endonuclease/exonuclease/phosphatase" evidence="11">
    <location>
        <begin position="28"/>
        <end position="315"/>
    </location>
</feature>
<keyword evidence="7" id="KW-0378">Hydrolase</keyword>
<dbReference type="KEGG" id="ngr:NAEGRDRAFT_65425"/>
<dbReference type="GO" id="GO:0004518">
    <property type="term" value="F:nuclease activity"/>
    <property type="evidence" value="ECO:0007669"/>
    <property type="project" value="UniProtKB-KW"/>
</dbReference>
<dbReference type="Proteomes" id="UP000006671">
    <property type="component" value="Unassembled WGS sequence"/>
</dbReference>
<evidence type="ECO:0000256" key="4">
    <source>
        <dbReference type="ARBA" id="ARBA00022722"/>
    </source>
</evidence>
<dbReference type="EMBL" id="GG738858">
    <property type="protein sequence ID" value="EFC46583.1"/>
    <property type="molecule type" value="Genomic_DNA"/>
</dbReference>
<proteinExistence type="predicted"/>
<evidence type="ECO:0000256" key="9">
    <source>
        <dbReference type="ARBA" id="ARBA00023204"/>
    </source>
</evidence>
<dbReference type="InterPro" id="IPR005135">
    <property type="entry name" value="Endo/exonuclease/phosphatase"/>
</dbReference>
<keyword evidence="4" id="KW-0540">Nuclease</keyword>
<name>D2V9F7_NAEGR</name>
<evidence type="ECO:0000256" key="7">
    <source>
        <dbReference type="ARBA" id="ARBA00022801"/>
    </source>
</evidence>
<dbReference type="SUPFAM" id="SSF56219">
    <property type="entry name" value="DNase I-like"/>
    <property type="match status" value="1"/>
</dbReference>
<evidence type="ECO:0000256" key="6">
    <source>
        <dbReference type="ARBA" id="ARBA00022763"/>
    </source>
</evidence>
<dbReference type="GeneID" id="8859821"/>
<comment type="subcellular location">
    <subcellularLocation>
        <location evidence="3">Nucleus</location>
        <location evidence="3">PML body</location>
    </subcellularLocation>
</comment>
<evidence type="ECO:0000256" key="10">
    <source>
        <dbReference type="ARBA" id="ARBA00023242"/>
    </source>
</evidence>
<evidence type="ECO:0000256" key="8">
    <source>
        <dbReference type="ARBA" id="ARBA00022842"/>
    </source>
</evidence>
<comment type="cofactor">
    <cofactor evidence="1">
        <name>Mn(2+)</name>
        <dbReference type="ChEBI" id="CHEBI:29035"/>
    </cofactor>
</comment>
<dbReference type="InterPro" id="IPR051547">
    <property type="entry name" value="TDP2-like"/>
</dbReference>
<dbReference type="GO" id="GO:0006281">
    <property type="term" value="P:DNA repair"/>
    <property type="evidence" value="ECO:0007669"/>
    <property type="project" value="UniProtKB-KW"/>
</dbReference>
<evidence type="ECO:0000256" key="5">
    <source>
        <dbReference type="ARBA" id="ARBA00022723"/>
    </source>
</evidence>